<dbReference type="Proteomes" id="UP000031668">
    <property type="component" value="Unassembled WGS sequence"/>
</dbReference>
<reference evidence="1 2" key="1">
    <citation type="journal article" date="2014" name="Genome Biol. Evol.">
        <title>The genome of the myxosporean Thelohanellus kitauei shows adaptations to nutrient acquisition within its fish host.</title>
        <authorList>
            <person name="Yang Y."/>
            <person name="Xiong J."/>
            <person name="Zhou Z."/>
            <person name="Huo F."/>
            <person name="Miao W."/>
            <person name="Ran C."/>
            <person name="Liu Y."/>
            <person name="Zhang J."/>
            <person name="Feng J."/>
            <person name="Wang M."/>
            <person name="Wang M."/>
            <person name="Wang L."/>
            <person name="Yao B."/>
        </authorList>
    </citation>
    <scope>NUCLEOTIDE SEQUENCE [LARGE SCALE GENOMIC DNA]</scope>
    <source>
        <strain evidence="1">Wuqing</strain>
    </source>
</reference>
<name>A0A0C2MZF5_THEKT</name>
<protein>
    <submittedName>
        <fullName evidence="1">Uncharacterized protein</fullName>
    </submittedName>
</protein>
<accession>A0A0C2MZF5</accession>
<proteinExistence type="predicted"/>
<sequence>MKAVRKFISHFTPLSDTESDRLFIKNFPMELYGELYWMSEGGRNIDRYQEKKILILDIFTFIYRNSHLITNRKAQSFIVLVLKFINICSGIEDYDPNPLLDSISNCITHDPNKVLFINENGMCNFFDNFIIKNTESIERFRTMCQSLYQLDRGNNTLLIPKKLTKGLKDIYAKCYTPWHLEYEQLYLNILRMISRFGLLDDIEFNANLLYRNSLNILTRHTTTNLAFFSIEYLAKIWSGIFNCSKNTFEIDGLERLIHFAALFSIQITRKLTKVNDRDGKFSLTKNKIQRLYLIYFIFMAFPMIDIRRYNWFFKVLKQLHLSFQKYIEMYSIDDIPTQDSYLILQFYAKSGLILNIPMSFNDYQIFMSFATRLYVDPSLKLHYLYLYSCNLLNIQHHLNINESSTEYILSMKNFAYDLILALSDSAYIDKLQSDSNLFMYEYLKSHDISAMTKDFINSVCLECESYLSYVVENRIPEVYGHAEYILQLHISLLIVNSFNSSTYLDKMKRDFFMRCLHENAQTVLDSKSYPEKSNTSSEIISHGIAAPQVIKCCQLSFEDILRWFILIYEHKFIFGRRDSTFENCIFLFHL</sequence>
<evidence type="ECO:0000313" key="2">
    <source>
        <dbReference type="Proteomes" id="UP000031668"/>
    </source>
</evidence>
<dbReference type="OrthoDB" id="7701410at2759"/>
<comment type="caution">
    <text evidence="1">The sequence shown here is derived from an EMBL/GenBank/DDBJ whole genome shotgun (WGS) entry which is preliminary data.</text>
</comment>
<dbReference type="EMBL" id="JWZT01003344">
    <property type="protein sequence ID" value="KII67017.1"/>
    <property type="molecule type" value="Genomic_DNA"/>
</dbReference>
<organism evidence="1 2">
    <name type="scientific">Thelohanellus kitauei</name>
    <name type="common">Myxosporean</name>
    <dbReference type="NCBI Taxonomy" id="669202"/>
    <lineage>
        <taxon>Eukaryota</taxon>
        <taxon>Metazoa</taxon>
        <taxon>Cnidaria</taxon>
        <taxon>Myxozoa</taxon>
        <taxon>Myxosporea</taxon>
        <taxon>Bivalvulida</taxon>
        <taxon>Platysporina</taxon>
        <taxon>Myxobolidae</taxon>
        <taxon>Thelohanellus</taxon>
    </lineage>
</organism>
<gene>
    <name evidence="1" type="ORF">RF11_07556</name>
</gene>
<keyword evidence="2" id="KW-1185">Reference proteome</keyword>
<evidence type="ECO:0000313" key="1">
    <source>
        <dbReference type="EMBL" id="KII67017.1"/>
    </source>
</evidence>
<dbReference type="AlphaFoldDB" id="A0A0C2MZF5"/>